<keyword evidence="2" id="KW-1133">Transmembrane helix</keyword>
<feature type="compositionally biased region" description="Basic and acidic residues" evidence="1">
    <location>
        <begin position="436"/>
        <end position="447"/>
    </location>
</feature>
<feature type="region of interest" description="Disordered" evidence="1">
    <location>
        <begin position="396"/>
        <end position="522"/>
    </location>
</feature>
<evidence type="ECO:0008006" key="5">
    <source>
        <dbReference type="Google" id="ProtNLM"/>
    </source>
</evidence>
<feature type="compositionally biased region" description="Polar residues" evidence="1">
    <location>
        <begin position="421"/>
        <end position="435"/>
    </location>
</feature>
<feature type="compositionally biased region" description="Basic and acidic residues" evidence="1">
    <location>
        <begin position="510"/>
        <end position="522"/>
    </location>
</feature>
<dbReference type="GeneID" id="100678361"/>
<sequence length="522" mass="57919">MSRSTKWKLAIVAGISECLVYAEAKHCAFEINREPKYYVCPRTEYCCNFGCCVSPGFQIYHLWYYWLLVIIMFLVCSGGGWWYRYWLQGRYRAAASAIPTRSSSSRTQNPLRGPTCQAQQARITYNTARNTVLLHRMWKAQRSASSPAYSAAGAASSAAHYQNTSVVLNDANCPYYQLYGPPPSYETVIAQTRGKISSPSSPELQPRSSPAAQPAAMRGCFYPTVPSLLPPPPPPPPLEAPQYQASPPKDFDTAEYVRLYSRLQQQYSPRHQLYQPAPYNVAAAAAAYDRSAASDNSDVENSGDNYSQANSPDDPSRFPAYMLNCPANRKLHHCYAPTAVAAATAAGKFTSRVGVHGMSRRDFDSPSSSQSELGVEPVATTSLGFEGCATIHRSRKLQGGSLKIPRRRDQQGKQQQHETTLRNSRRLSSTDCEASSSREPEVTRRQQPEPQSSPSSHVILAANATSKSGTVDDQRNDHHHHHHHSNQQQQQQQQPAATIAERSSTNSNLESKRKLDRSRSLD</sequence>
<feature type="compositionally biased region" description="Basic and acidic residues" evidence="1">
    <location>
        <begin position="407"/>
        <end position="420"/>
    </location>
</feature>
<feature type="compositionally biased region" description="Pro residues" evidence="1">
    <location>
        <begin position="228"/>
        <end position="239"/>
    </location>
</feature>
<dbReference type="OrthoDB" id="6415936at2759"/>
<evidence type="ECO:0000313" key="4">
    <source>
        <dbReference type="Proteomes" id="UP000002358"/>
    </source>
</evidence>
<dbReference type="AlphaFoldDB" id="A0A7M7GBT5"/>
<protein>
    <recommendedName>
        <fullName evidence="5">Vesicular, overexpressed in cancer, prosurvival protein 1</fullName>
    </recommendedName>
</protein>
<dbReference type="Proteomes" id="UP000002358">
    <property type="component" value="Chromosome 2"/>
</dbReference>
<keyword evidence="4" id="KW-1185">Reference proteome</keyword>
<feature type="region of interest" description="Disordered" evidence="1">
    <location>
        <begin position="292"/>
        <end position="315"/>
    </location>
</feature>
<accession>A0A7M7GBT5</accession>
<dbReference type="RefSeq" id="XP_003424906.1">
    <property type="nucleotide sequence ID" value="XM_003424858.5"/>
</dbReference>
<feature type="compositionally biased region" description="Low complexity" evidence="1">
    <location>
        <begin position="205"/>
        <end position="216"/>
    </location>
</feature>
<name>A0A7M7GBT5_NASVI</name>
<feature type="compositionally biased region" description="Polar residues" evidence="1">
    <location>
        <begin position="194"/>
        <end position="203"/>
    </location>
</feature>
<feature type="region of interest" description="Disordered" evidence="1">
    <location>
        <begin position="194"/>
        <end position="244"/>
    </location>
</feature>
<dbReference type="KEGG" id="nvi:100678361"/>
<reference evidence="3" key="1">
    <citation type="submission" date="2021-01" db="UniProtKB">
        <authorList>
            <consortium name="EnsemblMetazoa"/>
        </authorList>
    </citation>
    <scope>IDENTIFICATION</scope>
</reference>
<feature type="transmembrane region" description="Helical" evidence="2">
    <location>
        <begin position="63"/>
        <end position="83"/>
    </location>
</feature>
<proteinExistence type="predicted"/>
<dbReference type="EnsemblMetazoa" id="XM_003424858">
    <property type="protein sequence ID" value="XP_003424906"/>
    <property type="gene ID" value="LOC100678361"/>
</dbReference>
<organism evidence="3 4">
    <name type="scientific">Nasonia vitripennis</name>
    <name type="common">Parasitic wasp</name>
    <dbReference type="NCBI Taxonomy" id="7425"/>
    <lineage>
        <taxon>Eukaryota</taxon>
        <taxon>Metazoa</taxon>
        <taxon>Ecdysozoa</taxon>
        <taxon>Arthropoda</taxon>
        <taxon>Hexapoda</taxon>
        <taxon>Insecta</taxon>
        <taxon>Pterygota</taxon>
        <taxon>Neoptera</taxon>
        <taxon>Endopterygota</taxon>
        <taxon>Hymenoptera</taxon>
        <taxon>Apocrita</taxon>
        <taxon>Proctotrupomorpha</taxon>
        <taxon>Chalcidoidea</taxon>
        <taxon>Pteromalidae</taxon>
        <taxon>Pteromalinae</taxon>
        <taxon>Nasonia</taxon>
    </lineage>
</organism>
<keyword evidence="2" id="KW-0812">Transmembrane</keyword>
<evidence type="ECO:0000256" key="2">
    <source>
        <dbReference type="SAM" id="Phobius"/>
    </source>
</evidence>
<feature type="compositionally biased region" description="Polar residues" evidence="1">
    <location>
        <begin position="299"/>
        <end position="313"/>
    </location>
</feature>
<evidence type="ECO:0000256" key="1">
    <source>
        <dbReference type="SAM" id="MobiDB-lite"/>
    </source>
</evidence>
<evidence type="ECO:0000313" key="3">
    <source>
        <dbReference type="EnsemblMetazoa" id="XP_003424906"/>
    </source>
</evidence>
<keyword evidence="2" id="KW-0472">Membrane</keyword>
<dbReference type="InParanoid" id="A0A7M7GBT5"/>